<protein>
    <submittedName>
        <fullName evidence="4">Methyl-accepting chemotaxis protein McpC</fullName>
    </submittedName>
</protein>
<dbReference type="SMART" id="SM00283">
    <property type="entry name" value="MA"/>
    <property type="match status" value="1"/>
</dbReference>
<gene>
    <name evidence="4" type="primary">mcpC</name>
    <name evidence="4" type="ORF">PAECIP111802_06251</name>
</gene>
<keyword evidence="1 2" id="KW-0807">Transducer</keyword>
<comment type="caution">
    <text evidence="4">The sequence shown here is derived from an EMBL/GenBank/DDBJ whole genome shotgun (WGS) entry which is preliminary data.</text>
</comment>
<evidence type="ECO:0000313" key="4">
    <source>
        <dbReference type="EMBL" id="CAG7655919.1"/>
    </source>
</evidence>
<dbReference type="EMBL" id="CAJVCE010000027">
    <property type="protein sequence ID" value="CAG7655919.1"/>
    <property type="molecule type" value="Genomic_DNA"/>
</dbReference>
<reference evidence="4 5" key="1">
    <citation type="submission" date="2021-06" db="EMBL/GenBank/DDBJ databases">
        <authorList>
            <person name="Criscuolo A."/>
        </authorList>
    </citation>
    <scope>NUCLEOTIDE SEQUENCE [LARGE SCALE GENOMIC DNA]</scope>
    <source>
        <strain evidence="5">CIP 111802</strain>
    </source>
</reference>
<keyword evidence="5" id="KW-1185">Reference proteome</keyword>
<dbReference type="Pfam" id="PF00015">
    <property type="entry name" value="MCPsignal"/>
    <property type="match status" value="1"/>
</dbReference>
<name>A0ABN7TXM9_9BACL</name>
<evidence type="ECO:0000256" key="2">
    <source>
        <dbReference type="PROSITE-ProRule" id="PRU00284"/>
    </source>
</evidence>
<accession>A0ABN7TXM9</accession>
<dbReference type="PANTHER" id="PTHR32089:SF114">
    <property type="entry name" value="METHYL-ACCEPTING CHEMOTAXIS PROTEIN MCPB"/>
    <property type="match status" value="1"/>
</dbReference>
<evidence type="ECO:0000313" key="5">
    <source>
        <dbReference type="Proteomes" id="UP000730618"/>
    </source>
</evidence>
<evidence type="ECO:0000259" key="3">
    <source>
        <dbReference type="PROSITE" id="PS50111"/>
    </source>
</evidence>
<sequence length="236" mass="25178">MQAVAHTRSGSQAMEALQSAAADSDAVLQRVSLSMTTLSESSVPISHMVGAISDISAQTNVLALNASIEAARAGVHGRGFAVVAEEIRLLSLQTGESAKRIGGIVASLHKHMQQLDASLHAAQRSFAEQNRKVEASLGSFRDIRISMDELSERIGEVHLLIGQTEQNHDMLVETIAHVAAITQETAAGVEEVHSSSMQQNSAVQQIAAQTEDMLELARSLFAEIGKFQTEPDDALT</sequence>
<dbReference type="Proteomes" id="UP000730618">
    <property type="component" value="Unassembled WGS sequence"/>
</dbReference>
<evidence type="ECO:0000256" key="1">
    <source>
        <dbReference type="ARBA" id="ARBA00023224"/>
    </source>
</evidence>
<dbReference type="PROSITE" id="PS50111">
    <property type="entry name" value="CHEMOTAXIS_TRANSDUC_2"/>
    <property type="match status" value="1"/>
</dbReference>
<feature type="domain" description="Methyl-accepting transducer" evidence="3">
    <location>
        <begin position="1"/>
        <end position="200"/>
    </location>
</feature>
<dbReference type="PANTHER" id="PTHR32089">
    <property type="entry name" value="METHYL-ACCEPTING CHEMOTAXIS PROTEIN MCPB"/>
    <property type="match status" value="1"/>
</dbReference>
<dbReference type="InterPro" id="IPR004089">
    <property type="entry name" value="MCPsignal_dom"/>
</dbReference>
<proteinExistence type="predicted"/>
<dbReference type="RefSeq" id="WP_218102437.1">
    <property type="nucleotide sequence ID" value="NZ_CAJVCE010000027.1"/>
</dbReference>
<organism evidence="4 5">
    <name type="scientific">Paenibacillus allorhizosphaerae</name>
    <dbReference type="NCBI Taxonomy" id="2849866"/>
    <lineage>
        <taxon>Bacteria</taxon>
        <taxon>Bacillati</taxon>
        <taxon>Bacillota</taxon>
        <taxon>Bacilli</taxon>
        <taxon>Bacillales</taxon>
        <taxon>Paenibacillaceae</taxon>
        <taxon>Paenibacillus</taxon>
    </lineage>
</organism>